<dbReference type="HOGENOM" id="CLU_2613662_0_0_2"/>
<accession>A0A0E3S6A9</accession>
<dbReference type="RefSeq" id="WP_048127968.1">
    <property type="nucleotide sequence ID" value="NZ_CP009515.1"/>
</dbReference>
<dbReference type="Proteomes" id="UP000033072">
    <property type="component" value="Chromosome"/>
</dbReference>
<keyword evidence="2" id="KW-1185">Reference proteome</keyword>
<protein>
    <submittedName>
        <fullName evidence="1">Uncharacterized protein</fullName>
    </submittedName>
</protein>
<dbReference type="PATRIC" id="fig|1434111.4.peg.3646"/>
<reference evidence="1 2" key="1">
    <citation type="submission" date="2014-07" db="EMBL/GenBank/DDBJ databases">
        <title>Methanogenic archaea and the global carbon cycle.</title>
        <authorList>
            <person name="Henriksen J.R."/>
            <person name="Luke J."/>
            <person name="Reinhart S."/>
            <person name="Benedict M.N."/>
            <person name="Youngblut N.D."/>
            <person name="Metcalf M.E."/>
            <person name="Whitaker R.J."/>
            <person name="Metcalf W.W."/>
        </authorList>
    </citation>
    <scope>NUCLEOTIDE SEQUENCE [LARGE SCALE GENOMIC DNA]</scope>
    <source>
        <strain evidence="1 2">Z-7289</strain>
    </source>
</reference>
<dbReference type="EMBL" id="CP009515">
    <property type="protein sequence ID" value="AKB76011.1"/>
    <property type="molecule type" value="Genomic_DNA"/>
</dbReference>
<evidence type="ECO:0000313" key="1">
    <source>
        <dbReference type="EMBL" id="AKB76011.1"/>
    </source>
</evidence>
<evidence type="ECO:0000313" key="2">
    <source>
        <dbReference type="Proteomes" id="UP000033072"/>
    </source>
</evidence>
<dbReference type="KEGG" id="mls:MSLAZ_2750"/>
<gene>
    <name evidence="1" type="ORF">MSLAZ_2750</name>
</gene>
<dbReference type="STRING" id="1434111.MSLAZ_2750"/>
<organism evidence="1 2">
    <name type="scientific">Methanosarcina lacustris Z-7289</name>
    <dbReference type="NCBI Taxonomy" id="1434111"/>
    <lineage>
        <taxon>Archaea</taxon>
        <taxon>Methanobacteriati</taxon>
        <taxon>Methanobacteriota</taxon>
        <taxon>Stenosarchaea group</taxon>
        <taxon>Methanomicrobia</taxon>
        <taxon>Methanosarcinales</taxon>
        <taxon>Methanosarcinaceae</taxon>
        <taxon>Methanosarcina</taxon>
    </lineage>
</organism>
<name>A0A0E3S6A9_9EURY</name>
<dbReference type="GeneID" id="60594990"/>
<proteinExistence type="predicted"/>
<sequence>MKKEADAFENWKPPEGRFWKNQGTIPCSFPVPCAFKEETSLKKEADAFENWKPPEGRFWNKDLYNNRVIFNPYTTAAD</sequence>
<dbReference type="AlphaFoldDB" id="A0A0E3S6A9"/>